<dbReference type="InterPro" id="IPR050643">
    <property type="entry name" value="Periplasmic_pilus_chap"/>
</dbReference>
<comment type="subcellular location">
    <subcellularLocation>
        <location evidence="1 8">Periplasm</location>
    </subcellularLocation>
</comment>
<sequence length="251" mass="27439">MKKRKLLSTLLIVVSTFLCANASAGVVLAGTRVIFSGAEREVTVKVANEGKVPALVQAWFDTGNFNESPDLIDVPFTLTPSMFRLEPGRGQMLRIIRDGDTLPSDKESLFWLNVLEIPPSASRADGRNKLQVAFRTRVKMMYRPDGLPGSASSAPSELHWSFARKGTGGYTLSAVNPTPYVVNLGYVMLKSRGNEYEAKPGYVLPRSTSAFDVEKAIAQPVDNVTVKFGAIDDWGGTRTYELPVHRSGKAE</sequence>
<dbReference type="SUPFAM" id="SSF49584">
    <property type="entry name" value="Periplasmic chaperone C-domain"/>
    <property type="match status" value="1"/>
</dbReference>
<evidence type="ECO:0000256" key="4">
    <source>
        <dbReference type="ARBA" id="ARBA00022729"/>
    </source>
</evidence>
<dbReference type="EMBL" id="LPEQ01000098">
    <property type="protein sequence ID" value="KVV43759.1"/>
    <property type="molecule type" value="Genomic_DNA"/>
</dbReference>
<evidence type="ECO:0000313" key="13">
    <source>
        <dbReference type="Proteomes" id="UP000062317"/>
    </source>
</evidence>
<protein>
    <submittedName>
        <fullName evidence="12">Pilus assembly protein</fullName>
    </submittedName>
</protein>
<keyword evidence="4 9" id="KW-0732">Signal</keyword>
<dbReference type="InterPro" id="IPR001829">
    <property type="entry name" value="Pili_assmbl_chaperone_bac"/>
</dbReference>
<dbReference type="SUPFAM" id="SSF49354">
    <property type="entry name" value="PapD-like"/>
    <property type="match status" value="1"/>
</dbReference>
<dbReference type="PANTHER" id="PTHR30251">
    <property type="entry name" value="PILUS ASSEMBLY CHAPERONE"/>
    <property type="match status" value="1"/>
</dbReference>
<name>A0A106DPT5_9BURK</name>
<dbReference type="PRINTS" id="PR00969">
    <property type="entry name" value="CHAPERONPILI"/>
</dbReference>
<comment type="similarity">
    <text evidence="2 8">Belongs to the periplasmic pilus chaperone family.</text>
</comment>
<feature type="domain" description="Pili assembly chaperone N-terminal" evidence="10">
    <location>
        <begin position="25"/>
        <end position="147"/>
    </location>
</feature>
<reference evidence="12 13" key="1">
    <citation type="submission" date="2015-11" db="EMBL/GenBank/DDBJ databases">
        <title>Expanding the genomic diversity of Burkholderia species for the development of highly accurate diagnostics.</title>
        <authorList>
            <person name="Sahl J."/>
            <person name="Keim P."/>
            <person name="Wagner D."/>
        </authorList>
    </citation>
    <scope>NUCLEOTIDE SEQUENCE [LARGE SCALE GENOMIC DNA]</scope>
    <source>
        <strain evidence="12 13">MSMB1301WGS</strain>
    </source>
</reference>
<feature type="signal peptide" evidence="9">
    <location>
        <begin position="1"/>
        <end position="24"/>
    </location>
</feature>
<gene>
    <name evidence="12" type="ORF">WT27_09730</name>
</gene>
<evidence type="ECO:0000256" key="5">
    <source>
        <dbReference type="ARBA" id="ARBA00022764"/>
    </source>
</evidence>
<feature type="chain" id="PRO_5007126204" evidence="9">
    <location>
        <begin position="25"/>
        <end position="251"/>
    </location>
</feature>
<dbReference type="PROSITE" id="PS00635">
    <property type="entry name" value="PILI_CHAPERONE"/>
    <property type="match status" value="1"/>
</dbReference>
<keyword evidence="3" id="KW-1029">Fimbrium biogenesis</keyword>
<dbReference type="InterPro" id="IPR016147">
    <property type="entry name" value="Pili_assmbl_chaperone_N"/>
</dbReference>
<comment type="caution">
    <text evidence="12">The sequence shown here is derived from an EMBL/GenBank/DDBJ whole genome shotgun (WGS) entry which is preliminary data.</text>
</comment>
<dbReference type="Pfam" id="PF02753">
    <property type="entry name" value="PapD_C"/>
    <property type="match status" value="1"/>
</dbReference>
<evidence type="ECO:0000256" key="9">
    <source>
        <dbReference type="SAM" id="SignalP"/>
    </source>
</evidence>
<dbReference type="InterPro" id="IPR018046">
    <property type="entry name" value="Pili_assmbl_chaperone_CS"/>
</dbReference>
<evidence type="ECO:0000313" key="12">
    <source>
        <dbReference type="EMBL" id="KVV43759.1"/>
    </source>
</evidence>
<dbReference type="Pfam" id="PF00345">
    <property type="entry name" value="PapD_N"/>
    <property type="match status" value="1"/>
</dbReference>
<organism evidence="12 13">
    <name type="scientific">Burkholderia territorii</name>
    <dbReference type="NCBI Taxonomy" id="1503055"/>
    <lineage>
        <taxon>Bacteria</taxon>
        <taxon>Pseudomonadati</taxon>
        <taxon>Pseudomonadota</taxon>
        <taxon>Betaproteobacteria</taxon>
        <taxon>Burkholderiales</taxon>
        <taxon>Burkholderiaceae</taxon>
        <taxon>Burkholderia</taxon>
        <taxon>Burkholderia cepacia complex</taxon>
    </lineage>
</organism>
<dbReference type="PANTHER" id="PTHR30251:SF2">
    <property type="entry name" value="FIMBRIAL CHAPERONE YADV-RELATED"/>
    <property type="match status" value="1"/>
</dbReference>
<dbReference type="Gene3D" id="2.60.40.10">
    <property type="entry name" value="Immunoglobulins"/>
    <property type="match status" value="2"/>
</dbReference>
<dbReference type="AlphaFoldDB" id="A0A106DPT5"/>
<dbReference type="GO" id="GO:0071555">
    <property type="term" value="P:cell wall organization"/>
    <property type="evidence" value="ECO:0007669"/>
    <property type="project" value="InterPro"/>
</dbReference>
<evidence type="ECO:0000259" key="10">
    <source>
        <dbReference type="Pfam" id="PF00345"/>
    </source>
</evidence>
<keyword evidence="5" id="KW-0574">Periplasm</keyword>
<evidence type="ECO:0000256" key="8">
    <source>
        <dbReference type="RuleBase" id="RU003918"/>
    </source>
</evidence>
<dbReference type="InterPro" id="IPR036316">
    <property type="entry name" value="Pili_assmbl_chap_C_dom_sf"/>
</dbReference>
<evidence type="ECO:0000256" key="6">
    <source>
        <dbReference type="ARBA" id="ARBA00023186"/>
    </source>
</evidence>
<keyword evidence="6 8" id="KW-0143">Chaperone</keyword>
<proteinExistence type="inferred from homology"/>
<evidence type="ECO:0000259" key="11">
    <source>
        <dbReference type="Pfam" id="PF02753"/>
    </source>
</evidence>
<keyword evidence="7" id="KW-0393">Immunoglobulin domain</keyword>
<keyword evidence="13" id="KW-1185">Reference proteome</keyword>
<evidence type="ECO:0000256" key="7">
    <source>
        <dbReference type="ARBA" id="ARBA00023319"/>
    </source>
</evidence>
<dbReference type="InterPro" id="IPR016148">
    <property type="entry name" value="Pili_assmbl_chaperone_C"/>
</dbReference>
<dbReference type="RefSeq" id="WP_060107529.1">
    <property type="nucleotide sequence ID" value="NZ_LPEQ01000098.1"/>
</dbReference>
<dbReference type="InterPro" id="IPR013783">
    <property type="entry name" value="Ig-like_fold"/>
</dbReference>
<evidence type="ECO:0000256" key="3">
    <source>
        <dbReference type="ARBA" id="ARBA00022558"/>
    </source>
</evidence>
<dbReference type="FunFam" id="2.60.40.10:FF:000458">
    <property type="entry name" value="Molecular chaperone FimC"/>
    <property type="match status" value="1"/>
</dbReference>
<evidence type="ECO:0000256" key="2">
    <source>
        <dbReference type="ARBA" id="ARBA00007399"/>
    </source>
</evidence>
<dbReference type="InterPro" id="IPR008962">
    <property type="entry name" value="PapD-like_sf"/>
</dbReference>
<evidence type="ECO:0000256" key="1">
    <source>
        <dbReference type="ARBA" id="ARBA00004418"/>
    </source>
</evidence>
<dbReference type="GO" id="GO:0030288">
    <property type="term" value="C:outer membrane-bounded periplasmic space"/>
    <property type="evidence" value="ECO:0007669"/>
    <property type="project" value="InterPro"/>
</dbReference>
<feature type="domain" description="Pili assembly chaperone C-terminal" evidence="11">
    <location>
        <begin position="175"/>
        <end position="238"/>
    </location>
</feature>
<dbReference type="Proteomes" id="UP000062317">
    <property type="component" value="Unassembled WGS sequence"/>
</dbReference>
<accession>A0A106DPT5</accession>